<organism evidence="1 2">
    <name type="scientific">Aureobasidium pullulans</name>
    <name type="common">Black yeast</name>
    <name type="synonym">Pullularia pullulans</name>
    <dbReference type="NCBI Taxonomy" id="5580"/>
    <lineage>
        <taxon>Eukaryota</taxon>
        <taxon>Fungi</taxon>
        <taxon>Dikarya</taxon>
        <taxon>Ascomycota</taxon>
        <taxon>Pezizomycotina</taxon>
        <taxon>Dothideomycetes</taxon>
        <taxon>Dothideomycetidae</taxon>
        <taxon>Dothideales</taxon>
        <taxon>Saccotheciaceae</taxon>
        <taxon>Aureobasidium</taxon>
    </lineage>
</organism>
<dbReference type="AlphaFoldDB" id="A0A4S9X120"/>
<reference evidence="1 2" key="1">
    <citation type="submission" date="2018-10" db="EMBL/GenBank/DDBJ databases">
        <title>Fifty Aureobasidium pullulans genomes reveal a recombining polyextremotolerant generalist.</title>
        <authorList>
            <person name="Gostincar C."/>
            <person name="Turk M."/>
            <person name="Zajc J."/>
            <person name="Gunde-Cimerman N."/>
        </authorList>
    </citation>
    <scope>NUCLEOTIDE SEQUENCE [LARGE SCALE GENOMIC DNA]</scope>
    <source>
        <strain evidence="1 2">EXF-3403</strain>
    </source>
</reference>
<dbReference type="Proteomes" id="UP000310039">
    <property type="component" value="Unassembled WGS sequence"/>
</dbReference>
<protein>
    <submittedName>
        <fullName evidence="1">Uncharacterized protein</fullName>
    </submittedName>
</protein>
<comment type="caution">
    <text evidence="1">The sequence shown here is derived from an EMBL/GenBank/DDBJ whole genome shotgun (WGS) entry which is preliminary data.</text>
</comment>
<gene>
    <name evidence="1" type="ORF">D6C84_10129</name>
</gene>
<accession>A0A4S9X120</accession>
<evidence type="ECO:0000313" key="1">
    <source>
        <dbReference type="EMBL" id="THZ71901.1"/>
    </source>
</evidence>
<sequence length="131" mass="14099">MSGHSSTLNNVGATLGPTYVLMPARINVEPEMTVEAFIKGSATALRELIPNPIFWQYGLTNIAATSSAAQDAVWFSNALDMVPPQSTFLTTTEEKEESDTTRLEPAILNCHVGLPLKLYSGLVGRGMKLCA</sequence>
<evidence type="ECO:0000313" key="2">
    <source>
        <dbReference type="Proteomes" id="UP000310039"/>
    </source>
</evidence>
<proteinExistence type="predicted"/>
<name>A0A4S9X120_AURPU</name>
<dbReference type="EMBL" id="QZBT01000306">
    <property type="protein sequence ID" value="THZ71901.1"/>
    <property type="molecule type" value="Genomic_DNA"/>
</dbReference>